<name>A0AAW0E3E0_9AGAR</name>
<keyword evidence="3" id="KW-1185">Reference proteome</keyword>
<feature type="compositionally biased region" description="Basic and acidic residues" evidence="1">
    <location>
        <begin position="295"/>
        <end position="304"/>
    </location>
</feature>
<dbReference type="AlphaFoldDB" id="A0AAW0E3E0"/>
<feature type="region of interest" description="Disordered" evidence="1">
    <location>
        <begin position="294"/>
        <end position="322"/>
    </location>
</feature>
<gene>
    <name evidence="2" type="ORF">VNI00_002023</name>
</gene>
<evidence type="ECO:0000313" key="2">
    <source>
        <dbReference type="EMBL" id="KAK7058389.1"/>
    </source>
</evidence>
<evidence type="ECO:0000313" key="3">
    <source>
        <dbReference type="Proteomes" id="UP001383192"/>
    </source>
</evidence>
<reference evidence="2 3" key="1">
    <citation type="submission" date="2024-01" db="EMBL/GenBank/DDBJ databases">
        <title>A draft genome for a cacao thread blight-causing isolate of Paramarasmius palmivorus.</title>
        <authorList>
            <person name="Baruah I.K."/>
            <person name="Bukari Y."/>
            <person name="Amoako-Attah I."/>
            <person name="Meinhardt L.W."/>
            <person name="Bailey B.A."/>
            <person name="Cohen S.P."/>
        </authorList>
    </citation>
    <scope>NUCLEOTIDE SEQUENCE [LARGE SCALE GENOMIC DNA]</scope>
    <source>
        <strain evidence="2 3">GH-12</strain>
    </source>
</reference>
<protein>
    <submittedName>
        <fullName evidence="2">Uncharacterized protein</fullName>
    </submittedName>
</protein>
<feature type="compositionally biased region" description="Polar residues" evidence="1">
    <location>
        <begin position="135"/>
        <end position="177"/>
    </location>
</feature>
<comment type="caution">
    <text evidence="2">The sequence shown here is derived from an EMBL/GenBank/DDBJ whole genome shotgun (WGS) entry which is preliminary data.</text>
</comment>
<dbReference type="EMBL" id="JAYKXP010000005">
    <property type="protein sequence ID" value="KAK7058389.1"/>
    <property type="molecule type" value="Genomic_DNA"/>
</dbReference>
<evidence type="ECO:0000256" key="1">
    <source>
        <dbReference type="SAM" id="MobiDB-lite"/>
    </source>
</evidence>
<sequence>MNQCWDADALSRPDTDKIKHYLWSLFGPIESPPPWNLTISKHIWVNVRGTDMPSDRQVAAFLSQSYERLEIRRHQLLSPEQGLCTSTLSQARTPQQQPSLSISPWTQGNLLYDPVAASSMATLPPPEGTDAPTGTEESFGSLDSASLPVSFSSPYDGTSRGVNRSGSDDTTLGSADSHSPMMYDQSSLLPGYHQHPPPTITSSKAPVDDNASGYQTQVHRDERSARNRAIHIRRLFELCQVGIGHASLLADVLLTTTPEEVVNGSQPLVVEFREKCLSNMKLITAQMPWTIASAERSRREKDALQKQASTGEGANEDFDEQTTEEKLLTGLLEANVQLTRTIKQYNDLGTEVLERKVEEEGERDVGMDKNVSVLVDFGWELFLIVGSQAIDGIDQRPSSSDGSSGATPLLNATERTFEDKKYTCLTVRVKEIIKFRPAMGTTASAGPDSLPQTSMSTDELSSFFTKAWGKTWPRRSGTIFKTDICKENTTLMEALDDETPGNRYGAVYLEIQDQFDYICYEGISAVGKALKMAEEVHDVLVIQSEFSLLRESIECRKNRHKGQKQRIVVTGQPGIGKTAFLLYLLIHRLERKLPTAVQCNNDAIIVFNETGFHTHSTDDILDLRNTGVHKVLKECWAFAANVTQPFLLFQVYAQCLIQAAPPNTYRWRGWLKQFEGSHFVMDLPQVMEITAIVKERGLDVSSTVSLVRKWGPSTRTIIRILAEAGIERDFETDAAEDARKICLKKLVLSDLAVPGSSRKPDESVSCTLVFIRPKRVLAPDGTIRSSLAVPFIPTQYLGEVFETARTKLPNTEAFQVFCTLNSYSRTKTPNLWQRERNMHIRLMTGGPGDVLGIRSLDGQEMQMMPSNRLLMGTAAGLKAAAHYESFYWIPSVIETPGIDGVLADTDNIYALQAAIMAEHGGSPKDGIRALWRHLDTDIRESRTWHFVVVGLWNGVTELMRMFEDHLASFTLGDRGIQIHVWGCVL</sequence>
<organism evidence="2 3">
    <name type="scientific">Paramarasmius palmivorus</name>
    <dbReference type="NCBI Taxonomy" id="297713"/>
    <lineage>
        <taxon>Eukaryota</taxon>
        <taxon>Fungi</taxon>
        <taxon>Dikarya</taxon>
        <taxon>Basidiomycota</taxon>
        <taxon>Agaricomycotina</taxon>
        <taxon>Agaricomycetes</taxon>
        <taxon>Agaricomycetidae</taxon>
        <taxon>Agaricales</taxon>
        <taxon>Marasmiineae</taxon>
        <taxon>Marasmiaceae</taxon>
        <taxon>Paramarasmius</taxon>
    </lineage>
</organism>
<proteinExistence type="predicted"/>
<accession>A0AAW0E3E0</accession>
<feature type="region of interest" description="Disordered" evidence="1">
    <location>
        <begin position="119"/>
        <end position="223"/>
    </location>
</feature>
<dbReference type="Proteomes" id="UP001383192">
    <property type="component" value="Unassembled WGS sequence"/>
</dbReference>